<evidence type="ECO:0000256" key="5">
    <source>
        <dbReference type="ARBA" id="ARBA00022555"/>
    </source>
</evidence>
<dbReference type="PRINTS" id="PR01041">
    <property type="entry name" value="TRNASYNTHMET"/>
</dbReference>
<dbReference type="AlphaFoldDB" id="A0AA88KJF7"/>
<evidence type="ECO:0000313" key="17">
    <source>
        <dbReference type="EMBL" id="KAG2381798.1"/>
    </source>
</evidence>
<dbReference type="GO" id="GO:0000049">
    <property type="term" value="F:tRNA binding"/>
    <property type="evidence" value="ECO:0007669"/>
    <property type="project" value="UniProtKB-UniRule"/>
</dbReference>
<dbReference type="InterPro" id="IPR009080">
    <property type="entry name" value="tRNAsynth_Ia_anticodon-bd"/>
</dbReference>
<dbReference type="HAMAP" id="MF_00098">
    <property type="entry name" value="Met_tRNA_synth_type1"/>
    <property type="match status" value="1"/>
</dbReference>
<evidence type="ECO:0000256" key="3">
    <source>
        <dbReference type="ARBA" id="ARBA00012838"/>
    </source>
</evidence>
<protein>
    <recommendedName>
        <fullName evidence="3">methionine--tRNA ligase</fullName>
        <ecNumber evidence="3">6.1.1.10</ecNumber>
    </recommendedName>
    <alternativeName>
        <fullName evidence="12">Methionyl-tRNA synthetase</fullName>
    </alternativeName>
</protein>
<dbReference type="GO" id="GO:0005524">
    <property type="term" value="F:ATP binding"/>
    <property type="evidence" value="ECO:0007669"/>
    <property type="project" value="UniProtKB-KW"/>
</dbReference>
<dbReference type="Gene3D" id="1.10.730.10">
    <property type="entry name" value="Isoleucyl-tRNA Synthetase, Domain 1"/>
    <property type="match status" value="1"/>
</dbReference>
<dbReference type="NCBIfam" id="TIGR00398">
    <property type="entry name" value="metG"/>
    <property type="match status" value="1"/>
</dbReference>
<keyword evidence="7 15" id="KW-0547">Nucleotide-binding</keyword>
<dbReference type="Pfam" id="PF01588">
    <property type="entry name" value="tRNA_bind"/>
    <property type="match status" value="1"/>
</dbReference>
<evidence type="ECO:0000256" key="4">
    <source>
        <dbReference type="ARBA" id="ARBA00022490"/>
    </source>
</evidence>
<dbReference type="EMBL" id="PYSW02000026">
    <property type="protein sequence ID" value="KAG2381798.1"/>
    <property type="molecule type" value="Genomic_DNA"/>
</dbReference>
<dbReference type="InterPro" id="IPR002547">
    <property type="entry name" value="tRNA-bd_dom"/>
</dbReference>
<comment type="similarity">
    <text evidence="2 15">Belongs to the class-I aminoacyl-tRNA synthetase family.</text>
</comment>
<keyword evidence="6 15" id="KW-0436">Ligase</keyword>
<dbReference type="SUPFAM" id="SSF50249">
    <property type="entry name" value="Nucleic acid-binding proteins"/>
    <property type="match status" value="1"/>
</dbReference>
<dbReference type="PROSITE" id="PS00178">
    <property type="entry name" value="AA_TRNA_LIGASE_I"/>
    <property type="match status" value="1"/>
</dbReference>
<dbReference type="PANTHER" id="PTHR45765:SF1">
    <property type="entry name" value="METHIONINE--TRNA LIGASE, CYTOPLASMIC"/>
    <property type="match status" value="1"/>
</dbReference>
<dbReference type="GO" id="GO:0004825">
    <property type="term" value="F:methionine-tRNA ligase activity"/>
    <property type="evidence" value="ECO:0007669"/>
    <property type="project" value="UniProtKB-EC"/>
</dbReference>
<keyword evidence="5 14" id="KW-0820">tRNA-binding</keyword>
<dbReference type="InterPro" id="IPR015413">
    <property type="entry name" value="Methionyl/Leucyl_tRNA_Synth"/>
</dbReference>
<comment type="caution">
    <text evidence="17">The sequence shown here is derived from an EMBL/GenBank/DDBJ whole genome shotgun (WGS) entry which is preliminary data.</text>
</comment>
<dbReference type="InterPro" id="IPR014729">
    <property type="entry name" value="Rossmann-like_a/b/a_fold"/>
</dbReference>
<keyword evidence="10 15" id="KW-0648">Protein biosynthesis</keyword>
<comment type="subcellular location">
    <subcellularLocation>
        <location evidence="1">Cytoplasm</location>
    </subcellularLocation>
</comment>
<dbReference type="Pfam" id="PF09334">
    <property type="entry name" value="tRNA-synt_1g"/>
    <property type="match status" value="1"/>
</dbReference>
<dbReference type="EC" id="6.1.1.10" evidence="3"/>
<dbReference type="GeneID" id="68098636"/>
<dbReference type="Gene3D" id="3.40.50.620">
    <property type="entry name" value="HUPs"/>
    <property type="match status" value="1"/>
</dbReference>
<evidence type="ECO:0000256" key="14">
    <source>
        <dbReference type="PROSITE-ProRule" id="PRU00209"/>
    </source>
</evidence>
<dbReference type="InterPro" id="IPR014758">
    <property type="entry name" value="Met-tRNA_synth"/>
</dbReference>
<dbReference type="GO" id="GO:0006431">
    <property type="term" value="P:methionyl-tRNA aminoacylation"/>
    <property type="evidence" value="ECO:0007669"/>
    <property type="project" value="InterPro"/>
</dbReference>
<dbReference type="InterPro" id="IPR023458">
    <property type="entry name" value="Met-tRNA_ligase_1"/>
</dbReference>
<dbReference type="PROSITE" id="PS50886">
    <property type="entry name" value="TRBD"/>
    <property type="match status" value="1"/>
</dbReference>
<evidence type="ECO:0000256" key="6">
    <source>
        <dbReference type="ARBA" id="ARBA00022598"/>
    </source>
</evidence>
<evidence type="ECO:0000256" key="12">
    <source>
        <dbReference type="ARBA" id="ARBA00030904"/>
    </source>
</evidence>
<dbReference type="InterPro" id="IPR012340">
    <property type="entry name" value="NA-bd_OB-fold"/>
</dbReference>
<accession>A0AA88KJF7</accession>
<dbReference type="SUPFAM" id="SSF47323">
    <property type="entry name" value="Anticodon-binding domain of a subclass of class I aminoacyl-tRNA synthetases"/>
    <property type="match status" value="1"/>
</dbReference>
<evidence type="ECO:0000256" key="13">
    <source>
        <dbReference type="ARBA" id="ARBA00047364"/>
    </source>
</evidence>
<sequence>MLSSSETKIPIPEPGKRNIMITSALPYVNNYPHLGNIVGAVLSADVFSRYCKQRGYNTIYICGTDEYGTATETKAYQEGLTPQEICTKYYKLHKEVYEWFDIDFDYFGRTSTEQQTKIAQDIFLKLYHNGYLSEKTIQQLYDEQSGKFLADRFVKGTCPSCGYEDARGDQCDKCGKLLNPTELINPRSVISNSEPVLKETDHIFIKLQDLQSKTKEWFENNKDTSLWTTVARTITESWFEKGLEERCITRDLKWGTPVPLEKFKDKVFYVWFDAPIGYISITAAYFNSLGDESVWEKWWKDPSNVKYYQFMGKDNVPFHSVIFPSSLLGTGENWKLVDVLSSTEYLNYEHLKFSKTNGTGVFGDQAKDTGIPSEVWRYYLIAMRPEQSDTRFEWAELQTKNNNELLANLGNFTNRVLKFVQNSFNNTVPAKEAEYTEEDKQVISSINTKIKEYIESLENVRLKEGLQTTMLISKIGNQYLQDQKPWELAKSNTARCATVINLGVQIVATLSALLEPFIPGFCRKLNEQLNYTFSNSILDELDLNRVPAGHAIGEPTGLFKKIEDSEVKEWKKRFGGGEEEIFQLDLRVGQIETVAEHPKADKLYVFTVKIADNIKRNIVGGLREAYPDPQSLIGKKVVVACNLVVAKLKDVESEGMLLASKQEDGLVSLVTPSADAPLGAQVYPKGAAFKPEKVLKKGPLKNILDVLKVGKNNTPYYKANFPLTIFDAEKKQIGTVVTERDIKEGSGIF</sequence>
<keyword evidence="8 15" id="KW-0067">ATP-binding</keyword>
<dbReference type="SUPFAM" id="SSF57770">
    <property type="entry name" value="Methionyl-tRNA synthetase (MetRS), Zn-domain"/>
    <property type="match status" value="1"/>
</dbReference>
<dbReference type="InterPro" id="IPR033911">
    <property type="entry name" value="MetRS_core"/>
</dbReference>
<evidence type="ECO:0000256" key="8">
    <source>
        <dbReference type="ARBA" id="ARBA00022840"/>
    </source>
</evidence>
<dbReference type="RefSeq" id="XP_044547477.1">
    <property type="nucleotide sequence ID" value="XM_044696014.1"/>
</dbReference>
<feature type="domain" description="TRNA-binding" evidence="16">
    <location>
        <begin position="580"/>
        <end position="683"/>
    </location>
</feature>
<dbReference type="Gene3D" id="2.40.50.140">
    <property type="entry name" value="Nucleic acid-binding proteins"/>
    <property type="match status" value="1"/>
</dbReference>
<proteinExistence type="inferred from homology"/>
<organism evidence="17 18">
    <name type="scientific">Naegleria lovaniensis</name>
    <name type="common">Amoeba</name>
    <dbReference type="NCBI Taxonomy" id="51637"/>
    <lineage>
        <taxon>Eukaryota</taxon>
        <taxon>Discoba</taxon>
        <taxon>Heterolobosea</taxon>
        <taxon>Tetramitia</taxon>
        <taxon>Eutetramitia</taxon>
        <taxon>Vahlkampfiidae</taxon>
        <taxon>Naegleria</taxon>
    </lineage>
</organism>
<name>A0AA88KJF7_NAELO</name>
<keyword evidence="11 15" id="KW-0030">Aminoacyl-tRNA synthetase</keyword>
<evidence type="ECO:0000256" key="2">
    <source>
        <dbReference type="ARBA" id="ARBA00005594"/>
    </source>
</evidence>
<keyword evidence="4" id="KW-0963">Cytoplasm</keyword>
<keyword evidence="18" id="KW-1185">Reference proteome</keyword>
<evidence type="ECO:0000256" key="15">
    <source>
        <dbReference type="RuleBase" id="RU363039"/>
    </source>
</evidence>
<dbReference type="FunFam" id="2.20.28.20:FF:000001">
    <property type="entry name" value="Methionine--tRNA ligase"/>
    <property type="match status" value="1"/>
</dbReference>
<dbReference type="CDD" id="cd00814">
    <property type="entry name" value="MetRS_core"/>
    <property type="match status" value="1"/>
</dbReference>
<dbReference type="CDD" id="cd02153">
    <property type="entry name" value="tRNA_bindingDomain"/>
    <property type="match status" value="1"/>
</dbReference>
<evidence type="ECO:0000256" key="7">
    <source>
        <dbReference type="ARBA" id="ARBA00022741"/>
    </source>
</evidence>
<reference evidence="17 18" key="1">
    <citation type="journal article" date="2018" name="BMC Genomics">
        <title>The genome of Naegleria lovaniensis, the basis for a comparative approach to unravel pathogenicity factors of the human pathogenic amoeba N. fowleri.</title>
        <authorList>
            <person name="Liechti N."/>
            <person name="Schurch N."/>
            <person name="Bruggmann R."/>
            <person name="Wittwer M."/>
        </authorList>
    </citation>
    <scope>NUCLEOTIDE SEQUENCE [LARGE SCALE GENOMIC DNA]</scope>
    <source>
        <strain evidence="17 18">ATCC 30569</strain>
    </source>
</reference>
<dbReference type="NCBIfam" id="NF001100">
    <property type="entry name" value="PRK00133.1"/>
    <property type="match status" value="1"/>
</dbReference>
<dbReference type="InterPro" id="IPR001412">
    <property type="entry name" value="aa-tRNA-synth_I_CS"/>
</dbReference>
<dbReference type="PANTHER" id="PTHR45765">
    <property type="entry name" value="METHIONINE--TRNA LIGASE"/>
    <property type="match status" value="1"/>
</dbReference>
<comment type="catalytic activity">
    <reaction evidence="13">
        <text>tRNA(Met) + L-methionine + ATP = L-methionyl-tRNA(Met) + AMP + diphosphate</text>
        <dbReference type="Rhea" id="RHEA:13481"/>
        <dbReference type="Rhea" id="RHEA-COMP:9667"/>
        <dbReference type="Rhea" id="RHEA-COMP:9698"/>
        <dbReference type="ChEBI" id="CHEBI:30616"/>
        <dbReference type="ChEBI" id="CHEBI:33019"/>
        <dbReference type="ChEBI" id="CHEBI:57844"/>
        <dbReference type="ChEBI" id="CHEBI:78442"/>
        <dbReference type="ChEBI" id="CHEBI:78530"/>
        <dbReference type="ChEBI" id="CHEBI:456215"/>
        <dbReference type="EC" id="6.1.1.10"/>
    </reaction>
</comment>
<dbReference type="Pfam" id="PF19303">
    <property type="entry name" value="Anticodon_3"/>
    <property type="match status" value="1"/>
</dbReference>
<gene>
    <name evidence="17" type="ORF">C9374_006182</name>
</gene>
<dbReference type="GO" id="GO:0005829">
    <property type="term" value="C:cytosol"/>
    <property type="evidence" value="ECO:0007669"/>
    <property type="project" value="TreeGrafter"/>
</dbReference>
<dbReference type="InterPro" id="IPR041872">
    <property type="entry name" value="Anticodon_Met"/>
</dbReference>
<dbReference type="CDD" id="cd07957">
    <property type="entry name" value="Anticodon_Ia_Met"/>
    <property type="match status" value="1"/>
</dbReference>
<evidence type="ECO:0000256" key="11">
    <source>
        <dbReference type="ARBA" id="ARBA00023146"/>
    </source>
</evidence>
<evidence type="ECO:0000256" key="10">
    <source>
        <dbReference type="ARBA" id="ARBA00022917"/>
    </source>
</evidence>
<dbReference type="GO" id="GO:0017101">
    <property type="term" value="C:aminoacyl-tRNA synthetase multienzyme complex"/>
    <property type="evidence" value="ECO:0007669"/>
    <property type="project" value="TreeGrafter"/>
</dbReference>
<keyword evidence="9 14" id="KW-0694">RNA-binding</keyword>
<dbReference type="InterPro" id="IPR029038">
    <property type="entry name" value="MetRS_Zn"/>
</dbReference>
<evidence type="ECO:0000313" key="18">
    <source>
        <dbReference type="Proteomes" id="UP000816034"/>
    </source>
</evidence>
<dbReference type="Gene3D" id="2.20.28.20">
    <property type="entry name" value="Methionyl-tRNA synthetase, Zn-domain"/>
    <property type="match status" value="1"/>
</dbReference>
<evidence type="ECO:0000256" key="9">
    <source>
        <dbReference type="ARBA" id="ARBA00022884"/>
    </source>
</evidence>
<dbReference type="Proteomes" id="UP000816034">
    <property type="component" value="Unassembled WGS sequence"/>
</dbReference>
<evidence type="ECO:0000259" key="16">
    <source>
        <dbReference type="PROSITE" id="PS50886"/>
    </source>
</evidence>
<evidence type="ECO:0000256" key="1">
    <source>
        <dbReference type="ARBA" id="ARBA00004496"/>
    </source>
</evidence>
<dbReference type="SUPFAM" id="SSF52374">
    <property type="entry name" value="Nucleotidylyl transferase"/>
    <property type="match status" value="1"/>
</dbReference>